<gene>
    <name evidence="3" type="ORF">LWI28_006320</name>
</gene>
<comment type="caution">
    <text evidence="3">The sequence shown here is derived from an EMBL/GenBank/DDBJ whole genome shotgun (WGS) entry which is preliminary data.</text>
</comment>
<feature type="domain" description="RNase H type-1" evidence="2">
    <location>
        <begin position="46"/>
        <end position="112"/>
    </location>
</feature>
<reference evidence="3" key="2">
    <citation type="submission" date="2023-02" db="EMBL/GenBank/DDBJ databases">
        <authorList>
            <person name="Swenson N.G."/>
            <person name="Wegrzyn J.L."/>
            <person name="Mcevoy S.L."/>
        </authorList>
    </citation>
    <scope>NUCLEOTIDE SEQUENCE</scope>
    <source>
        <strain evidence="3">91603</strain>
        <tissue evidence="3">Leaf</tissue>
    </source>
</reference>
<dbReference type="Pfam" id="PF13456">
    <property type="entry name" value="RVT_3"/>
    <property type="match status" value="1"/>
</dbReference>
<dbReference type="GO" id="GO:0004523">
    <property type="term" value="F:RNA-DNA hybrid ribonuclease activity"/>
    <property type="evidence" value="ECO:0007669"/>
    <property type="project" value="InterPro"/>
</dbReference>
<sequence length="122" mass="13045">MRAFVGWSYNFIVEYRAAILRTTDPPTPISVSAPLWCPPAEGSSAVCACFSPQIAEATAILRGIRFAVDSGFLPAVVESDVKSVVDIINSGMAPLADIGLVIQDILLLLSCFLFLFLLLLGV</sequence>
<evidence type="ECO:0000313" key="3">
    <source>
        <dbReference type="EMBL" id="KAI9180595.1"/>
    </source>
</evidence>
<dbReference type="InterPro" id="IPR002156">
    <property type="entry name" value="RNaseH_domain"/>
</dbReference>
<organism evidence="3 4">
    <name type="scientific">Acer negundo</name>
    <name type="common">Box elder</name>
    <dbReference type="NCBI Taxonomy" id="4023"/>
    <lineage>
        <taxon>Eukaryota</taxon>
        <taxon>Viridiplantae</taxon>
        <taxon>Streptophyta</taxon>
        <taxon>Embryophyta</taxon>
        <taxon>Tracheophyta</taxon>
        <taxon>Spermatophyta</taxon>
        <taxon>Magnoliopsida</taxon>
        <taxon>eudicotyledons</taxon>
        <taxon>Gunneridae</taxon>
        <taxon>Pentapetalae</taxon>
        <taxon>rosids</taxon>
        <taxon>malvids</taxon>
        <taxon>Sapindales</taxon>
        <taxon>Sapindaceae</taxon>
        <taxon>Hippocastanoideae</taxon>
        <taxon>Acereae</taxon>
        <taxon>Acer</taxon>
    </lineage>
</organism>
<dbReference type="CDD" id="cd06222">
    <property type="entry name" value="RNase_H_like"/>
    <property type="match status" value="1"/>
</dbReference>
<dbReference type="AlphaFoldDB" id="A0AAD5J325"/>
<dbReference type="Proteomes" id="UP001064489">
    <property type="component" value="Chromosome 4"/>
</dbReference>
<evidence type="ECO:0000259" key="2">
    <source>
        <dbReference type="Pfam" id="PF13456"/>
    </source>
</evidence>
<keyword evidence="1" id="KW-0812">Transmembrane</keyword>
<proteinExistence type="predicted"/>
<evidence type="ECO:0000256" key="1">
    <source>
        <dbReference type="SAM" id="Phobius"/>
    </source>
</evidence>
<dbReference type="InterPro" id="IPR044730">
    <property type="entry name" value="RNase_H-like_dom_plant"/>
</dbReference>
<feature type="transmembrane region" description="Helical" evidence="1">
    <location>
        <begin position="100"/>
        <end position="120"/>
    </location>
</feature>
<protein>
    <recommendedName>
        <fullName evidence="2">RNase H type-1 domain-containing protein</fullName>
    </recommendedName>
</protein>
<accession>A0AAD5J325</accession>
<keyword evidence="1" id="KW-1133">Transmembrane helix</keyword>
<dbReference type="GO" id="GO:0003676">
    <property type="term" value="F:nucleic acid binding"/>
    <property type="evidence" value="ECO:0007669"/>
    <property type="project" value="InterPro"/>
</dbReference>
<keyword evidence="1" id="KW-0472">Membrane</keyword>
<name>A0AAD5J325_ACENE</name>
<reference evidence="3" key="1">
    <citation type="journal article" date="2022" name="Plant J.">
        <title>Strategies of tolerance reflected in two North American maple genomes.</title>
        <authorList>
            <person name="McEvoy S.L."/>
            <person name="Sezen U.U."/>
            <person name="Trouern-Trend A."/>
            <person name="McMahon S.M."/>
            <person name="Schaberg P.G."/>
            <person name="Yang J."/>
            <person name="Wegrzyn J.L."/>
            <person name="Swenson N.G."/>
        </authorList>
    </citation>
    <scope>NUCLEOTIDE SEQUENCE</scope>
    <source>
        <strain evidence="3">91603</strain>
    </source>
</reference>
<dbReference type="EMBL" id="JAJSOW010000101">
    <property type="protein sequence ID" value="KAI9180595.1"/>
    <property type="molecule type" value="Genomic_DNA"/>
</dbReference>
<keyword evidence="4" id="KW-1185">Reference proteome</keyword>
<evidence type="ECO:0000313" key="4">
    <source>
        <dbReference type="Proteomes" id="UP001064489"/>
    </source>
</evidence>